<sequence>MKQFFNAFGLINEKELDLVDSLSRKRLLKKGEYLTVEGNVSNEIALIKSGILRLFYTNASGEEITGCLAFDNELLSAYSSFITQQPSEENIQAVCDTEIITLTKENLDLLYSRDAGWQMIGRILAEMHYVELTKKIISFQKDTAKERYNKLITQQPQYIQAIPQYQLASFLGITPRHLSRLRKEF</sequence>
<feature type="domain" description="Cyclic nucleotide-binding" evidence="1">
    <location>
        <begin position="17"/>
        <end position="110"/>
    </location>
</feature>
<reference evidence="2 3" key="1">
    <citation type="journal article" date="2007" name="Appl. Environ. Microbiol.">
        <title>Genome sequence of the cellulolytic gliding bacterium Cytophaga hutchinsonii.</title>
        <authorList>
            <person name="Xie G."/>
            <person name="Bruce D.C."/>
            <person name="Challacombe J.F."/>
            <person name="Chertkov O."/>
            <person name="Detter J.C."/>
            <person name="Gilna P."/>
            <person name="Han C.S."/>
            <person name="Lucas S."/>
            <person name="Misra M."/>
            <person name="Myers G.L."/>
            <person name="Richardson P."/>
            <person name="Tapia R."/>
            <person name="Thayer N."/>
            <person name="Thompson L.S."/>
            <person name="Brettin T.S."/>
            <person name="Henrissat B."/>
            <person name="Wilson D.B."/>
            <person name="McBride M.J."/>
        </authorList>
    </citation>
    <scope>NUCLEOTIDE SEQUENCE [LARGE SCALE GENOMIC DNA]</scope>
    <source>
        <strain evidence="3">ATCC 33406 / DSM 1761 / CIP 103989 / NBRC 15051 / NCIMB 9469 / D465</strain>
    </source>
</reference>
<dbReference type="Proteomes" id="UP000001822">
    <property type="component" value="Chromosome"/>
</dbReference>
<dbReference type="InterPro" id="IPR014710">
    <property type="entry name" value="RmlC-like_jellyroll"/>
</dbReference>
<dbReference type="Pfam" id="PF00027">
    <property type="entry name" value="cNMP_binding"/>
    <property type="match status" value="1"/>
</dbReference>
<dbReference type="Gene3D" id="2.60.120.10">
    <property type="entry name" value="Jelly Rolls"/>
    <property type="match status" value="1"/>
</dbReference>
<dbReference type="PROSITE" id="PS50042">
    <property type="entry name" value="CNMP_BINDING_3"/>
    <property type="match status" value="1"/>
</dbReference>
<evidence type="ECO:0000313" key="3">
    <source>
        <dbReference type="Proteomes" id="UP000001822"/>
    </source>
</evidence>
<accession>A0A6N4SN54</accession>
<dbReference type="KEGG" id="chu:CHU_0397"/>
<dbReference type="InterPro" id="IPR018490">
    <property type="entry name" value="cNMP-bd_dom_sf"/>
</dbReference>
<dbReference type="EMBL" id="CP000383">
    <property type="protein sequence ID" value="ABG57687.1"/>
    <property type="molecule type" value="Genomic_DNA"/>
</dbReference>
<evidence type="ECO:0000259" key="1">
    <source>
        <dbReference type="PROSITE" id="PS50042"/>
    </source>
</evidence>
<dbReference type="SMR" id="A0A6N4SN54"/>
<dbReference type="InterPro" id="IPR000595">
    <property type="entry name" value="cNMP-bd_dom"/>
</dbReference>
<dbReference type="CDD" id="cd00038">
    <property type="entry name" value="CAP_ED"/>
    <property type="match status" value="1"/>
</dbReference>
<protein>
    <submittedName>
        <fullName evidence="2">Cyclic nucleotide binding regulatory protein</fullName>
    </submittedName>
</protein>
<dbReference type="SUPFAM" id="SSF51206">
    <property type="entry name" value="cAMP-binding domain-like"/>
    <property type="match status" value="1"/>
</dbReference>
<dbReference type="OrthoDB" id="792939at2"/>
<keyword evidence="3" id="KW-1185">Reference proteome</keyword>
<dbReference type="RefSeq" id="WP_011583803.1">
    <property type="nucleotide sequence ID" value="NC_008255.1"/>
</dbReference>
<proteinExistence type="predicted"/>
<gene>
    <name evidence="2" type="ordered locus">CHU_0397</name>
</gene>
<dbReference type="AlphaFoldDB" id="A0A6N4SN54"/>
<name>A0A6N4SN54_CYTH3</name>
<evidence type="ECO:0000313" key="2">
    <source>
        <dbReference type="EMBL" id="ABG57687.1"/>
    </source>
</evidence>
<organism evidence="2 3">
    <name type="scientific">Cytophaga hutchinsonii (strain ATCC 33406 / DSM 1761 / CIP 103989 / NBRC 15051 / NCIMB 9469 / D465)</name>
    <dbReference type="NCBI Taxonomy" id="269798"/>
    <lineage>
        <taxon>Bacteria</taxon>
        <taxon>Pseudomonadati</taxon>
        <taxon>Bacteroidota</taxon>
        <taxon>Cytophagia</taxon>
        <taxon>Cytophagales</taxon>
        <taxon>Cytophagaceae</taxon>
        <taxon>Cytophaga</taxon>
    </lineage>
</organism>